<keyword evidence="9" id="KW-1185">Reference proteome</keyword>
<feature type="transmembrane region" description="Helical" evidence="6">
    <location>
        <begin position="561"/>
        <end position="583"/>
    </location>
</feature>
<dbReference type="PANTHER" id="PTHR23502:SF48">
    <property type="entry name" value="MULTIDRUG TRANSPORTER, PUTATIVE (AFU_ORTHOLOGUE AFUA_5G02700)-RELATED"/>
    <property type="match status" value="1"/>
</dbReference>
<evidence type="ECO:0000256" key="6">
    <source>
        <dbReference type="SAM" id="Phobius"/>
    </source>
</evidence>
<dbReference type="EMBL" id="LT598487">
    <property type="protein sequence ID" value="SCV99604.1"/>
    <property type="molecule type" value="Genomic_DNA"/>
</dbReference>
<feature type="transmembrane region" description="Helical" evidence="6">
    <location>
        <begin position="248"/>
        <end position="269"/>
    </location>
</feature>
<dbReference type="InterPro" id="IPR011701">
    <property type="entry name" value="MFS"/>
</dbReference>
<dbReference type="Proteomes" id="UP000190831">
    <property type="component" value="Chromosome A"/>
</dbReference>
<dbReference type="PANTHER" id="PTHR23502">
    <property type="entry name" value="MAJOR FACILITATOR SUPERFAMILY"/>
    <property type="match status" value="1"/>
</dbReference>
<evidence type="ECO:0000256" key="3">
    <source>
        <dbReference type="ARBA" id="ARBA00022989"/>
    </source>
</evidence>
<keyword evidence="4 6" id="KW-0472">Membrane</keyword>
<evidence type="ECO:0000313" key="8">
    <source>
        <dbReference type="EMBL" id="SCV99604.1"/>
    </source>
</evidence>
<feature type="transmembrane region" description="Helical" evidence="6">
    <location>
        <begin position="466"/>
        <end position="487"/>
    </location>
</feature>
<feature type="region of interest" description="Disordered" evidence="5">
    <location>
        <begin position="594"/>
        <end position="632"/>
    </location>
</feature>
<dbReference type="OMA" id="PMMLSCW"/>
<dbReference type="InterPro" id="IPR020846">
    <property type="entry name" value="MFS_dom"/>
</dbReference>
<dbReference type="SUPFAM" id="SSF103473">
    <property type="entry name" value="MFS general substrate transporter"/>
    <property type="match status" value="1"/>
</dbReference>
<dbReference type="Pfam" id="PF07690">
    <property type="entry name" value="MFS_1"/>
    <property type="match status" value="1"/>
</dbReference>
<dbReference type="GO" id="GO:0005886">
    <property type="term" value="C:plasma membrane"/>
    <property type="evidence" value="ECO:0007669"/>
    <property type="project" value="TreeGrafter"/>
</dbReference>
<comment type="subcellular location">
    <subcellularLocation>
        <location evidence="1">Membrane</location>
        <topology evidence="1">Multi-pass membrane protein</topology>
    </subcellularLocation>
</comment>
<evidence type="ECO:0000256" key="2">
    <source>
        <dbReference type="ARBA" id="ARBA00022692"/>
    </source>
</evidence>
<keyword evidence="2 6" id="KW-0812">Transmembrane</keyword>
<name>A0A1G4M754_LACFM</name>
<feature type="transmembrane region" description="Helical" evidence="6">
    <location>
        <begin position="157"/>
        <end position="177"/>
    </location>
</feature>
<reference evidence="8 9" key="1">
    <citation type="submission" date="2016-03" db="EMBL/GenBank/DDBJ databases">
        <authorList>
            <person name="Devillers H."/>
        </authorList>
    </citation>
    <scope>NUCLEOTIDE SEQUENCE [LARGE SCALE GENOMIC DNA]</scope>
    <source>
        <strain evidence="8">CBS 6772</strain>
    </source>
</reference>
<feature type="compositionally biased region" description="Polar residues" evidence="5">
    <location>
        <begin position="618"/>
        <end position="632"/>
    </location>
</feature>
<feature type="transmembrane region" description="Helical" evidence="6">
    <location>
        <begin position="222"/>
        <end position="242"/>
    </location>
</feature>
<feature type="region of interest" description="Disordered" evidence="5">
    <location>
        <begin position="31"/>
        <end position="52"/>
    </location>
</feature>
<evidence type="ECO:0000256" key="1">
    <source>
        <dbReference type="ARBA" id="ARBA00004141"/>
    </source>
</evidence>
<feature type="transmembrane region" description="Helical" evidence="6">
    <location>
        <begin position="281"/>
        <end position="305"/>
    </location>
</feature>
<sequence length="632" mass="70892">MSSDSELESIQSDLKIYSPAEAHTAEHDLEQGVGAGGATGSASISRTHSRLSHLRQTITGASHAEDQNELRSLIRENSQGVQRALSRYESTTHGLGPIEAPIDLEQVKTNPAPLTTYHPEDKWQYPTDAETGMRIVQFVDDDRDDPRNWPTRQKWNYTVLLGIVCLDVAMMSAVITGDMDTPAHYFGVSIEVMCLCVSLMVWGFGLGPLLFAPLSEEFGRNWVYGTTLFVATVFIVPCGAAKNIGTLLAFRFLDGFAFSAPMCLIGGSLSDMWRNEERGVAMSLFSAAPFLGPVLGPIVGSLLSVKCSWRWVYWFMLIFSSCLYGVFMVFMPETHHQTLLKKRAKKLRKLTGDPTYRAISEIQIRTLKEVAEGTLLRPLILLTELIVFLITLYMSVIYGLLYMFFFAYPMVYTEGKHWGYIKTSLMFIPVGVGVIASTVVAPFLNKDYLKRARRYLDRGEIPPAELRLIPMMIGCWFVPVGLFAYAWSSFPHVSWAGPCFSGFACGFGFNMLYNPANNYIVDSYQHYAASGLAAKTFVRSMWGGAVPLFTIQMYRRLNYEWATTLMAFISLACCVIPYMFYFWGAKIRERSKYAYSPTPPSAKKVETTDSDQNKEVDNLNQTSTTSSEQSHK</sequence>
<feature type="transmembrane region" description="Helical" evidence="6">
    <location>
        <begin position="183"/>
        <end position="210"/>
    </location>
</feature>
<evidence type="ECO:0000256" key="5">
    <source>
        <dbReference type="SAM" id="MobiDB-lite"/>
    </source>
</evidence>
<feature type="transmembrane region" description="Helical" evidence="6">
    <location>
        <begin position="537"/>
        <end position="555"/>
    </location>
</feature>
<dbReference type="GO" id="GO:0022857">
    <property type="term" value="F:transmembrane transporter activity"/>
    <property type="evidence" value="ECO:0007669"/>
    <property type="project" value="InterPro"/>
</dbReference>
<feature type="compositionally biased region" description="Basic and acidic residues" evidence="5">
    <location>
        <begin position="603"/>
        <end position="617"/>
    </location>
</feature>
<proteinExistence type="predicted"/>
<evidence type="ECO:0000256" key="4">
    <source>
        <dbReference type="ARBA" id="ARBA00023136"/>
    </source>
</evidence>
<feature type="transmembrane region" description="Helical" evidence="6">
    <location>
        <begin position="385"/>
        <end position="405"/>
    </location>
</feature>
<evidence type="ECO:0000259" key="7">
    <source>
        <dbReference type="PROSITE" id="PS50850"/>
    </source>
</evidence>
<keyword evidence="3 6" id="KW-1133">Transmembrane helix</keyword>
<dbReference type="OrthoDB" id="6770063at2759"/>
<feature type="transmembrane region" description="Helical" evidence="6">
    <location>
        <begin position="311"/>
        <end position="331"/>
    </location>
</feature>
<feature type="transmembrane region" description="Helical" evidence="6">
    <location>
        <begin position="425"/>
        <end position="445"/>
    </location>
</feature>
<dbReference type="PROSITE" id="PS50850">
    <property type="entry name" value="MFS"/>
    <property type="match status" value="1"/>
</dbReference>
<gene>
    <name evidence="8" type="ORF">LAFE_0A06854G</name>
</gene>
<dbReference type="Gene3D" id="1.20.1250.20">
    <property type="entry name" value="MFS general substrate transporter like domains"/>
    <property type="match status" value="1"/>
</dbReference>
<accession>A0A1G4M754</accession>
<dbReference type="FunFam" id="1.20.1250.20:FF:000011">
    <property type="entry name" value="MFS multidrug transporter, putative"/>
    <property type="match status" value="1"/>
</dbReference>
<dbReference type="InterPro" id="IPR036259">
    <property type="entry name" value="MFS_trans_sf"/>
</dbReference>
<feature type="domain" description="Major facilitator superfamily (MFS) profile" evidence="7">
    <location>
        <begin position="157"/>
        <end position="590"/>
    </location>
</feature>
<feature type="transmembrane region" description="Helical" evidence="6">
    <location>
        <begin position="493"/>
        <end position="516"/>
    </location>
</feature>
<evidence type="ECO:0000313" key="9">
    <source>
        <dbReference type="Proteomes" id="UP000190831"/>
    </source>
</evidence>
<dbReference type="CDD" id="cd17323">
    <property type="entry name" value="MFS_Tpo1_MDR_like"/>
    <property type="match status" value="1"/>
</dbReference>
<dbReference type="STRING" id="4955.A0A1G4M754"/>
<dbReference type="AlphaFoldDB" id="A0A1G4M754"/>
<organism evidence="8 9">
    <name type="scientific">Lachancea fermentati</name>
    <name type="common">Zygosaccharomyces fermentati</name>
    <dbReference type="NCBI Taxonomy" id="4955"/>
    <lineage>
        <taxon>Eukaryota</taxon>
        <taxon>Fungi</taxon>
        <taxon>Dikarya</taxon>
        <taxon>Ascomycota</taxon>
        <taxon>Saccharomycotina</taxon>
        <taxon>Saccharomycetes</taxon>
        <taxon>Saccharomycetales</taxon>
        <taxon>Saccharomycetaceae</taxon>
        <taxon>Lachancea</taxon>
    </lineage>
</organism>
<protein>
    <submittedName>
        <fullName evidence="8">LAFE_0A06854g1_1</fullName>
    </submittedName>
</protein>